<comment type="caution">
    <text evidence="2">The sequence shown here is derived from an EMBL/GenBank/DDBJ whole genome shotgun (WGS) entry which is preliminary data.</text>
</comment>
<sequence length="696" mass="79482">MVMQEASCVLPGFMDKTRRAQELVVHYITQSVSLMYHCATHTAYKPFMETEADAKYFISVSNMTLEVKRARTVHSCASAMDTKRVTLAAMVIVSGKTLTPFVIFKGKPQGRIALHKFGMYPDFGRYVCQEKVWMDESKMNKWIDAILQPWKVNRDKNNSSAEPPILILDDDDKTEIGHDSSHIKSTLFSAALAQRKAPTMLPASLLANLLFVAPHVLSPPRPLPERLNKAQANNALHFRRHTSSRSSFSLSESSIQSADSGSGSSLSIHFNRFHKFRTRAYHATQIERILLLSDLHCDYAANRDWLENMCASQEKSHSRTMILVAGDVSHNLSILRWTFRTLKKSFEEVAFVPGNHDLWLDKARKHKAVSTRLDSDDDPASISGPRTSSLGDGCMNSIEKLEKIFQLCIDEDIRIGPVKVGSGDKQSTLWVVPLLSWYHSSFDTEPPIECWGGIPSATKVVADYRKASWPEPLSHFDDSVAHFMDHLNDVIFDWDLIANRDEVLDDSHSMLTFSHFLPRIELLPEKRYLSLPTLHSCVGSRFLEKRLRTLQSQVNAHGRDGQPNVSHLHAFGHSHLSWDQCINGVRYVHVPLAYPREWEQRRRSLEIGTMKGDISERRFPVCIWKKKQKSKHEGGFPKEWLGGWWSKYYDVIPRQPHRTRELAPWAARRFRKLPGGSIENFDHVKVEMNHKLQNPS</sequence>
<dbReference type="PANTHER" id="PTHR36492:SF2">
    <property type="entry name" value="[ACYL-CARRIER-PROTEIN] PHOSPHODIESTERASE PPTH"/>
    <property type="match status" value="1"/>
</dbReference>
<accession>A0ABD3QPN2</accession>
<dbReference type="InterPro" id="IPR004843">
    <property type="entry name" value="Calcineurin-like_PHP"/>
</dbReference>
<evidence type="ECO:0000259" key="1">
    <source>
        <dbReference type="Pfam" id="PF00149"/>
    </source>
</evidence>
<dbReference type="Proteomes" id="UP001516023">
    <property type="component" value="Unassembled WGS sequence"/>
</dbReference>
<dbReference type="InterPro" id="IPR029052">
    <property type="entry name" value="Metallo-depent_PP-like"/>
</dbReference>
<dbReference type="AlphaFoldDB" id="A0ABD3QPN2"/>
<keyword evidence="3" id="KW-1185">Reference proteome</keyword>
<name>A0ABD3QPN2_9STRA</name>
<dbReference type="Gene3D" id="3.60.21.10">
    <property type="match status" value="1"/>
</dbReference>
<evidence type="ECO:0000313" key="3">
    <source>
        <dbReference type="Proteomes" id="UP001516023"/>
    </source>
</evidence>
<feature type="domain" description="Calcineurin-like phosphoesterase" evidence="1">
    <location>
        <begin position="288"/>
        <end position="365"/>
    </location>
</feature>
<dbReference type="SUPFAM" id="SSF56300">
    <property type="entry name" value="Metallo-dependent phosphatases"/>
    <property type="match status" value="1"/>
</dbReference>
<dbReference type="InterPro" id="IPR052963">
    <property type="entry name" value="Pantetheine_PDE"/>
</dbReference>
<protein>
    <recommendedName>
        <fullName evidence="1">Calcineurin-like phosphoesterase domain-containing protein</fullName>
    </recommendedName>
</protein>
<proteinExistence type="predicted"/>
<dbReference type="CDD" id="cd00838">
    <property type="entry name" value="MPP_superfamily"/>
    <property type="match status" value="1"/>
</dbReference>
<reference evidence="2 3" key="1">
    <citation type="journal article" date="2020" name="G3 (Bethesda)">
        <title>Improved Reference Genome for Cyclotella cryptica CCMP332, a Model for Cell Wall Morphogenesis, Salinity Adaptation, and Lipid Production in Diatoms (Bacillariophyta).</title>
        <authorList>
            <person name="Roberts W.R."/>
            <person name="Downey K.M."/>
            <person name="Ruck E.C."/>
            <person name="Traller J.C."/>
            <person name="Alverson A.J."/>
        </authorList>
    </citation>
    <scope>NUCLEOTIDE SEQUENCE [LARGE SCALE GENOMIC DNA]</scope>
    <source>
        <strain evidence="2 3">CCMP332</strain>
    </source>
</reference>
<organism evidence="2 3">
    <name type="scientific">Cyclotella cryptica</name>
    <dbReference type="NCBI Taxonomy" id="29204"/>
    <lineage>
        <taxon>Eukaryota</taxon>
        <taxon>Sar</taxon>
        <taxon>Stramenopiles</taxon>
        <taxon>Ochrophyta</taxon>
        <taxon>Bacillariophyta</taxon>
        <taxon>Coscinodiscophyceae</taxon>
        <taxon>Thalassiosirophycidae</taxon>
        <taxon>Stephanodiscales</taxon>
        <taxon>Stephanodiscaceae</taxon>
        <taxon>Cyclotella</taxon>
    </lineage>
</organism>
<dbReference type="EMBL" id="JABMIG020000021">
    <property type="protein sequence ID" value="KAL3802205.1"/>
    <property type="molecule type" value="Genomic_DNA"/>
</dbReference>
<evidence type="ECO:0000313" key="2">
    <source>
        <dbReference type="EMBL" id="KAL3802205.1"/>
    </source>
</evidence>
<gene>
    <name evidence="2" type="ORF">HJC23_001749</name>
</gene>
<dbReference type="PANTHER" id="PTHR36492">
    <property type="match status" value="1"/>
</dbReference>
<dbReference type="Pfam" id="PF00149">
    <property type="entry name" value="Metallophos"/>
    <property type="match status" value="1"/>
</dbReference>